<proteinExistence type="predicted"/>
<dbReference type="InterPro" id="IPR009078">
    <property type="entry name" value="Ferritin-like_SF"/>
</dbReference>
<dbReference type="KEGG" id="blq:L21SP5_00361"/>
<evidence type="ECO:0000313" key="2">
    <source>
        <dbReference type="EMBL" id="ALO14040.1"/>
    </source>
</evidence>
<dbReference type="Gene3D" id="1.20.1260.10">
    <property type="match status" value="1"/>
</dbReference>
<dbReference type="PANTHER" id="PTHR33531">
    <property type="entry name" value="RUBRERYTHRIN SUBFAMILY"/>
    <property type="match status" value="1"/>
</dbReference>
<feature type="domain" description="Rubrerythrin diiron-binding" evidence="1">
    <location>
        <begin position="9"/>
        <end position="141"/>
    </location>
</feature>
<reference evidence="2 3" key="1">
    <citation type="submission" date="2015-11" db="EMBL/GenBank/DDBJ databases">
        <title>Description and complete genome sequence of a novel strain predominating in hypersaline microbial mats and representing a new family of the Bacteriodetes phylum.</title>
        <authorList>
            <person name="Spring S."/>
            <person name="Bunk B."/>
            <person name="Sproer C."/>
            <person name="Klenk H.-P."/>
        </authorList>
    </citation>
    <scope>NUCLEOTIDE SEQUENCE [LARGE SCALE GENOMIC DNA]</scope>
    <source>
        <strain evidence="2 3">L21-Spi-D4</strain>
    </source>
</reference>
<evidence type="ECO:0000313" key="3">
    <source>
        <dbReference type="Proteomes" id="UP000064893"/>
    </source>
</evidence>
<protein>
    <recommendedName>
        <fullName evidence="1">Rubrerythrin diiron-binding domain-containing protein</fullName>
    </recommendedName>
</protein>
<dbReference type="GO" id="GO:0016491">
    <property type="term" value="F:oxidoreductase activity"/>
    <property type="evidence" value="ECO:0007669"/>
    <property type="project" value="InterPro"/>
</dbReference>
<sequence length="151" mass="17643">MKHFKNIDEILDFAMQSEQEAVDFYSKMAAQAKTKDMQEIFEQFAQEEVSHKARLKEIKTNGSFEVADEKVADLQIADYTVKVKPKPDMDYQDALVVAMQKEKAAFRLYSNLAKRAPNNAMKELFEALAMEESKHKLRFELEYDEHILREN</sequence>
<dbReference type="SUPFAM" id="SSF47240">
    <property type="entry name" value="Ferritin-like"/>
    <property type="match status" value="1"/>
</dbReference>
<accession>A0A0S2HVG4</accession>
<dbReference type="CDD" id="cd01045">
    <property type="entry name" value="Ferritin_like_AB"/>
    <property type="match status" value="1"/>
</dbReference>
<dbReference type="STRING" id="1307839.L21SP5_00361"/>
<dbReference type="AlphaFoldDB" id="A0A0S2HVG4"/>
<dbReference type="Proteomes" id="UP000064893">
    <property type="component" value="Chromosome"/>
</dbReference>
<dbReference type="EMBL" id="CP013118">
    <property type="protein sequence ID" value="ALO14040.1"/>
    <property type="molecule type" value="Genomic_DNA"/>
</dbReference>
<evidence type="ECO:0000259" key="1">
    <source>
        <dbReference type="Pfam" id="PF02915"/>
    </source>
</evidence>
<dbReference type="InterPro" id="IPR012347">
    <property type="entry name" value="Ferritin-like"/>
</dbReference>
<dbReference type="GO" id="GO:0046872">
    <property type="term" value="F:metal ion binding"/>
    <property type="evidence" value="ECO:0007669"/>
    <property type="project" value="InterPro"/>
</dbReference>
<dbReference type="RefSeq" id="WP_057951629.1">
    <property type="nucleotide sequence ID" value="NZ_CP013118.1"/>
</dbReference>
<keyword evidence="3" id="KW-1185">Reference proteome</keyword>
<organism evidence="2 3">
    <name type="scientific">Salinivirga cyanobacteriivorans</name>
    <dbReference type="NCBI Taxonomy" id="1307839"/>
    <lineage>
        <taxon>Bacteria</taxon>
        <taxon>Pseudomonadati</taxon>
        <taxon>Bacteroidota</taxon>
        <taxon>Bacteroidia</taxon>
        <taxon>Bacteroidales</taxon>
        <taxon>Salinivirgaceae</taxon>
        <taxon>Salinivirga</taxon>
    </lineage>
</organism>
<dbReference type="Pfam" id="PF02915">
    <property type="entry name" value="Rubrerythrin"/>
    <property type="match status" value="1"/>
</dbReference>
<dbReference type="InterPro" id="IPR003251">
    <property type="entry name" value="Rr_diiron-bd_dom"/>
</dbReference>
<gene>
    <name evidence="2" type="ORF">L21SP5_00361</name>
</gene>
<dbReference type="OrthoDB" id="1118885at2"/>
<name>A0A0S2HVG4_9BACT</name>
<dbReference type="PANTHER" id="PTHR33531:SF10">
    <property type="entry name" value="BLR7895 PROTEIN"/>
    <property type="match status" value="1"/>
</dbReference>